<sequence>MRRVSVVGNSGSGKTTLARRLAVRLGAPHLELDAVYHQPEWKPLADGEFRRRVAEVIAQDTWVVDGNYTAVRDLVWARADTVVWLDPPRAVVMWQVVTRTVRRVAMRAELWNGNRERWRNLTTLDPHESVVMWAWTNHRRYRERYERAAASSEHPHLRFVRVRSRGDARRLLR</sequence>
<dbReference type="InterPro" id="IPR052922">
    <property type="entry name" value="Cytidylate_Kinase-2"/>
</dbReference>
<accession>A0A8J4DD47</accession>
<organism evidence="2 3">
    <name type="scientific">Planotetraspora thailandica</name>
    <dbReference type="NCBI Taxonomy" id="487172"/>
    <lineage>
        <taxon>Bacteria</taxon>
        <taxon>Bacillati</taxon>
        <taxon>Actinomycetota</taxon>
        <taxon>Actinomycetes</taxon>
        <taxon>Streptosporangiales</taxon>
        <taxon>Streptosporangiaceae</taxon>
        <taxon>Planotetraspora</taxon>
    </lineage>
</organism>
<evidence type="ECO:0000313" key="3">
    <source>
        <dbReference type="Proteomes" id="UP000605992"/>
    </source>
</evidence>
<reference evidence="2" key="1">
    <citation type="submission" date="2021-01" db="EMBL/GenBank/DDBJ databases">
        <title>Whole genome shotgun sequence of Planotetraspora thailandica NBRC 104271.</title>
        <authorList>
            <person name="Komaki H."/>
            <person name="Tamura T."/>
        </authorList>
    </citation>
    <scope>NUCLEOTIDE SEQUENCE</scope>
    <source>
        <strain evidence="2">NBRC 104271</strain>
    </source>
</reference>
<dbReference type="AlphaFoldDB" id="A0A8J4DD47"/>
<keyword evidence="3" id="KW-1185">Reference proteome</keyword>
<gene>
    <name evidence="2" type="ORF">Pth03_67680</name>
</gene>
<dbReference type="Pfam" id="PF05729">
    <property type="entry name" value="NACHT"/>
    <property type="match status" value="1"/>
</dbReference>
<dbReference type="SUPFAM" id="SSF52540">
    <property type="entry name" value="P-loop containing nucleoside triphosphate hydrolases"/>
    <property type="match status" value="1"/>
</dbReference>
<dbReference type="PANTHER" id="PTHR37816:SF1">
    <property type="entry name" value="TOXIN"/>
    <property type="match status" value="1"/>
</dbReference>
<evidence type="ECO:0000259" key="1">
    <source>
        <dbReference type="Pfam" id="PF05729"/>
    </source>
</evidence>
<comment type="caution">
    <text evidence="2">The sequence shown here is derived from an EMBL/GenBank/DDBJ whole genome shotgun (WGS) entry which is preliminary data.</text>
</comment>
<name>A0A8J4DD47_9ACTN</name>
<dbReference type="EMBL" id="BOOR01000063">
    <property type="protein sequence ID" value="GII58379.1"/>
    <property type="molecule type" value="Genomic_DNA"/>
</dbReference>
<dbReference type="InterPro" id="IPR007111">
    <property type="entry name" value="NACHT_NTPase"/>
</dbReference>
<dbReference type="PANTHER" id="PTHR37816">
    <property type="entry name" value="YALI0E33011P"/>
    <property type="match status" value="1"/>
</dbReference>
<dbReference type="RefSeq" id="WP_239119569.1">
    <property type="nucleotide sequence ID" value="NZ_BOOR01000063.1"/>
</dbReference>
<dbReference type="InterPro" id="IPR027417">
    <property type="entry name" value="P-loop_NTPase"/>
</dbReference>
<dbReference type="Gene3D" id="3.40.50.300">
    <property type="entry name" value="P-loop containing nucleotide triphosphate hydrolases"/>
    <property type="match status" value="1"/>
</dbReference>
<feature type="domain" description="NACHT" evidence="1">
    <location>
        <begin position="2"/>
        <end position="83"/>
    </location>
</feature>
<evidence type="ECO:0000313" key="2">
    <source>
        <dbReference type="EMBL" id="GII58379.1"/>
    </source>
</evidence>
<proteinExistence type="predicted"/>
<protein>
    <recommendedName>
        <fullName evidence="1">NACHT domain-containing protein</fullName>
    </recommendedName>
</protein>
<dbReference type="Proteomes" id="UP000605992">
    <property type="component" value="Unassembled WGS sequence"/>
</dbReference>